<organism evidence="1 2">
    <name type="scientific">Armillaria gallica</name>
    <name type="common">Bulbous honey fungus</name>
    <name type="synonym">Armillaria bulbosa</name>
    <dbReference type="NCBI Taxonomy" id="47427"/>
    <lineage>
        <taxon>Eukaryota</taxon>
        <taxon>Fungi</taxon>
        <taxon>Dikarya</taxon>
        <taxon>Basidiomycota</taxon>
        <taxon>Agaricomycotina</taxon>
        <taxon>Agaricomycetes</taxon>
        <taxon>Agaricomycetidae</taxon>
        <taxon>Agaricales</taxon>
        <taxon>Marasmiineae</taxon>
        <taxon>Physalacriaceae</taxon>
        <taxon>Armillaria</taxon>
    </lineage>
</organism>
<name>A0A2H3DYT3_ARMGA</name>
<dbReference type="OrthoDB" id="2956015at2759"/>
<dbReference type="OMA" id="CAYWKSS"/>
<protein>
    <submittedName>
        <fullName evidence="1">Uncharacterized protein</fullName>
    </submittedName>
</protein>
<reference evidence="2" key="1">
    <citation type="journal article" date="2017" name="Nat. Ecol. Evol.">
        <title>Genome expansion and lineage-specific genetic innovations in the forest pathogenic fungi Armillaria.</title>
        <authorList>
            <person name="Sipos G."/>
            <person name="Prasanna A.N."/>
            <person name="Walter M.C."/>
            <person name="O'Connor E."/>
            <person name="Balint B."/>
            <person name="Krizsan K."/>
            <person name="Kiss B."/>
            <person name="Hess J."/>
            <person name="Varga T."/>
            <person name="Slot J."/>
            <person name="Riley R."/>
            <person name="Boka B."/>
            <person name="Rigling D."/>
            <person name="Barry K."/>
            <person name="Lee J."/>
            <person name="Mihaltcheva S."/>
            <person name="LaButti K."/>
            <person name="Lipzen A."/>
            <person name="Waldron R."/>
            <person name="Moloney N.M."/>
            <person name="Sperisen C."/>
            <person name="Kredics L."/>
            <person name="Vagvoelgyi C."/>
            <person name="Patrignani A."/>
            <person name="Fitzpatrick D."/>
            <person name="Nagy I."/>
            <person name="Doyle S."/>
            <person name="Anderson J.B."/>
            <person name="Grigoriev I.V."/>
            <person name="Gueldener U."/>
            <person name="Muensterkoetter M."/>
            <person name="Nagy L.G."/>
        </authorList>
    </citation>
    <scope>NUCLEOTIDE SEQUENCE [LARGE SCALE GENOMIC DNA]</scope>
    <source>
        <strain evidence="2">Ar21-2</strain>
    </source>
</reference>
<sequence>MYQGARFQKQKFPSGQDLLSLPSANLSAVPRRGSTPAIEFQKRFELAGDHVNTFQECSMTMCAYWKSSSSVNDYELAHKMKPPQPGDVVHYRQALPQRFLGKIDFSDKHLAIHPNDPTKTDVLAGVSLVEVLLAEPGNKNLALVDGENSVSFINGNTPTTIDLGINVTRRGLLHAIAQAFYHATNSGPPRAGHHHISGLPEKISLDKLRLVSIYAPDEHMWYPELLYCAPEKTGRK</sequence>
<dbReference type="AlphaFoldDB" id="A0A2H3DYT3"/>
<evidence type="ECO:0000313" key="1">
    <source>
        <dbReference type="EMBL" id="PBK94257.1"/>
    </source>
</evidence>
<dbReference type="Proteomes" id="UP000217790">
    <property type="component" value="Unassembled WGS sequence"/>
</dbReference>
<keyword evidence="2" id="KW-1185">Reference proteome</keyword>
<gene>
    <name evidence="1" type="ORF">ARMGADRAFT_1062551</name>
</gene>
<evidence type="ECO:0000313" key="2">
    <source>
        <dbReference type="Proteomes" id="UP000217790"/>
    </source>
</evidence>
<accession>A0A2H3DYT3</accession>
<dbReference type="EMBL" id="KZ293654">
    <property type="protein sequence ID" value="PBK94257.1"/>
    <property type="molecule type" value="Genomic_DNA"/>
</dbReference>
<proteinExistence type="predicted"/>
<dbReference type="InParanoid" id="A0A2H3DYT3"/>